<evidence type="ECO:0000313" key="2">
    <source>
        <dbReference type="Proteomes" id="UP001054945"/>
    </source>
</evidence>
<dbReference type="AlphaFoldDB" id="A0AAV4R7G9"/>
<dbReference type="Proteomes" id="UP001054945">
    <property type="component" value="Unassembled WGS sequence"/>
</dbReference>
<gene>
    <name evidence="1" type="ORF">CEXT_559011</name>
</gene>
<reference evidence="1 2" key="1">
    <citation type="submission" date="2021-06" db="EMBL/GenBank/DDBJ databases">
        <title>Caerostris extrusa draft genome.</title>
        <authorList>
            <person name="Kono N."/>
            <person name="Arakawa K."/>
        </authorList>
    </citation>
    <scope>NUCLEOTIDE SEQUENCE [LARGE SCALE GENOMIC DNA]</scope>
</reference>
<organism evidence="1 2">
    <name type="scientific">Caerostris extrusa</name>
    <name type="common">Bark spider</name>
    <name type="synonym">Caerostris bankana</name>
    <dbReference type="NCBI Taxonomy" id="172846"/>
    <lineage>
        <taxon>Eukaryota</taxon>
        <taxon>Metazoa</taxon>
        <taxon>Ecdysozoa</taxon>
        <taxon>Arthropoda</taxon>
        <taxon>Chelicerata</taxon>
        <taxon>Arachnida</taxon>
        <taxon>Araneae</taxon>
        <taxon>Araneomorphae</taxon>
        <taxon>Entelegynae</taxon>
        <taxon>Araneoidea</taxon>
        <taxon>Araneidae</taxon>
        <taxon>Caerostris</taxon>
    </lineage>
</organism>
<proteinExistence type="predicted"/>
<comment type="caution">
    <text evidence="1">The sequence shown here is derived from an EMBL/GenBank/DDBJ whole genome shotgun (WGS) entry which is preliminary data.</text>
</comment>
<accession>A0AAV4R7G9</accession>
<protein>
    <submittedName>
        <fullName evidence="1">Uncharacterized protein</fullName>
    </submittedName>
</protein>
<sequence>MGEGEPMLRRSQSMWDIPYRDRQARDASPSCADFVWGPSQKSSVTKDYRSLKKSSCHQGLLRFPLVELLSNYGKRMIPILPVCLPSFP</sequence>
<name>A0AAV4R7G9_CAEEX</name>
<keyword evidence="2" id="KW-1185">Reference proteome</keyword>
<evidence type="ECO:0000313" key="1">
    <source>
        <dbReference type="EMBL" id="GIY16936.1"/>
    </source>
</evidence>
<dbReference type="EMBL" id="BPLR01007442">
    <property type="protein sequence ID" value="GIY16936.1"/>
    <property type="molecule type" value="Genomic_DNA"/>
</dbReference>